<protein>
    <recommendedName>
        <fullName evidence="1">Amidohydrolase-related domain-containing protein</fullName>
    </recommendedName>
</protein>
<dbReference type="GO" id="GO:0016787">
    <property type="term" value="F:hydrolase activity"/>
    <property type="evidence" value="ECO:0007669"/>
    <property type="project" value="InterPro"/>
</dbReference>
<evidence type="ECO:0000259" key="1">
    <source>
        <dbReference type="Pfam" id="PF04909"/>
    </source>
</evidence>
<dbReference type="AlphaFoldDB" id="X0WQM5"/>
<accession>X0WQM5</accession>
<dbReference type="Gene3D" id="3.20.20.140">
    <property type="entry name" value="Metal-dependent hydrolases"/>
    <property type="match status" value="1"/>
</dbReference>
<reference evidence="2" key="1">
    <citation type="journal article" date="2014" name="Front. Microbiol.">
        <title>High frequency of phylogenetically diverse reductive dehalogenase-homologous genes in deep subseafloor sedimentary metagenomes.</title>
        <authorList>
            <person name="Kawai M."/>
            <person name="Futagami T."/>
            <person name="Toyoda A."/>
            <person name="Takaki Y."/>
            <person name="Nishi S."/>
            <person name="Hori S."/>
            <person name="Arai W."/>
            <person name="Tsubouchi T."/>
            <person name="Morono Y."/>
            <person name="Uchiyama I."/>
            <person name="Ito T."/>
            <person name="Fujiyama A."/>
            <person name="Inagaki F."/>
            <person name="Takami H."/>
        </authorList>
    </citation>
    <scope>NUCLEOTIDE SEQUENCE</scope>
    <source>
        <strain evidence="2">Expedition CK06-06</strain>
    </source>
</reference>
<gene>
    <name evidence="2" type="ORF">S01H1_59656</name>
</gene>
<dbReference type="EMBL" id="BARS01039031">
    <property type="protein sequence ID" value="GAG14971.1"/>
    <property type="molecule type" value="Genomic_DNA"/>
</dbReference>
<dbReference type="Pfam" id="PF04909">
    <property type="entry name" value="Amidohydro_2"/>
    <property type="match status" value="1"/>
</dbReference>
<dbReference type="InterPro" id="IPR006680">
    <property type="entry name" value="Amidohydro-rel"/>
</dbReference>
<feature type="domain" description="Amidohydrolase-related" evidence="1">
    <location>
        <begin position="12"/>
        <end position="87"/>
    </location>
</feature>
<name>X0WQM5_9ZZZZ</name>
<feature type="non-terminal residue" evidence="2">
    <location>
        <position position="1"/>
    </location>
</feature>
<evidence type="ECO:0000313" key="2">
    <source>
        <dbReference type="EMBL" id="GAG14971.1"/>
    </source>
</evidence>
<sequence length="90" mass="10097">VRVMVDLFTPGIIELCKNHPNIYVDTAGASAGRITDLIYQLSATRVLFGSYSPRYHSGIHMKTIKWLDLSIEQKNMILGGNAERIFKGML</sequence>
<organism evidence="2">
    <name type="scientific">marine sediment metagenome</name>
    <dbReference type="NCBI Taxonomy" id="412755"/>
    <lineage>
        <taxon>unclassified sequences</taxon>
        <taxon>metagenomes</taxon>
        <taxon>ecological metagenomes</taxon>
    </lineage>
</organism>
<comment type="caution">
    <text evidence="2">The sequence shown here is derived from an EMBL/GenBank/DDBJ whole genome shotgun (WGS) entry which is preliminary data.</text>
</comment>
<proteinExistence type="predicted"/>
<dbReference type="InterPro" id="IPR032466">
    <property type="entry name" value="Metal_Hydrolase"/>
</dbReference>
<dbReference type="SUPFAM" id="SSF51556">
    <property type="entry name" value="Metallo-dependent hydrolases"/>
    <property type="match status" value="1"/>
</dbReference>